<accession>A0A443I0X0</accession>
<feature type="compositionally biased region" description="Low complexity" evidence="1">
    <location>
        <begin position="1"/>
        <end position="26"/>
    </location>
</feature>
<proteinExistence type="predicted"/>
<dbReference type="GeneID" id="39594769"/>
<dbReference type="EMBL" id="RCNU01000002">
    <property type="protein sequence ID" value="RWQ97708.1"/>
    <property type="molecule type" value="Genomic_DNA"/>
</dbReference>
<dbReference type="VEuPathDB" id="FungiDB:C8Q69DRAFT_146854"/>
<keyword evidence="3" id="KW-1185">Reference proteome</keyword>
<gene>
    <name evidence="2" type="ORF">C8Q69DRAFT_146854</name>
</gene>
<protein>
    <submittedName>
        <fullName evidence="2">Uncharacterized protein</fullName>
    </submittedName>
</protein>
<dbReference type="Proteomes" id="UP000283841">
    <property type="component" value="Unassembled WGS sequence"/>
</dbReference>
<organism evidence="2 3">
    <name type="scientific">Byssochlamys spectabilis</name>
    <name type="common">Paecilomyces variotii</name>
    <dbReference type="NCBI Taxonomy" id="264951"/>
    <lineage>
        <taxon>Eukaryota</taxon>
        <taxon>Fungi</taxon>
        <taxon>Dikarya</taxon>
        <taxon>Ascomycota</taxon>
        <taxon>Pezizomycotina</taxon>
        <taxon>Eurotiomycetes</taxon>
        <taxon>Eurotiomycetidae</taxon>
        <taxon>Eurotiales</taxon>
        <taxon>Thermoascaceae</taxon>
        <taxon>Paecilomyces</taxon>
    </lineage>
</organism>
<evidence type="ECO:0000313" key="2">
    <source>
        <dbReference type="EMBL" id="RWQ97708.1"/>
    </source>
</evidence>
<dbReference type="AlphaFoldDB" id="A0A443I0X0"/>
<reference evidence="2 3" key="1">
    <citation type="journal article" date="2018" name="Front. Microbiol.">
        <title>Genomic and genetic insights into a cosmopolitan fungus, Paecilomyces variotii (Eurotiales).</title>
        <authorList>
            <person name="Urquhart A.S."/>
            <person name="Mondo S.J."/>
            <person name="Makela M.R."/>
            <person name="Hane J.K."/>
            <person name="Wiebenga A."/>
            <person name="He G."/>
            <person name="Mihaltcheva S."/>
            <person name="Pangilinan J."/>
            <person name="Lipzen A."/>
            <person name="Barry K."/>
            <person name="de Vries R.P."/>
            <person name="Grigoriev I.V."/>
            <person name="Idnurm A."/>
        </authorList>
    </citation>
    <scope>NUCLEOTIDE SEQUENCE [LARGE SCALE GENOMIC DNA]</scope>
    <source>
        <strain evidence="2 3">CBS 101075</strain>
    </source>
</reference>
<name>A0A443I0X0_BYSSP</name>
<feature type="region of interest" description="Disordered" evidence="1">
    <location>
        <begin position="144"/>
        <end position="165"/>
    </location>
</feature>
<comment type="caution">
    <text evidence="2">The sequence shown here is derived from an EMBL/GenBank/DDBJ whole genome shotgun (WGS) entry which is preliminary data.</text>
</comment>
<sequence length="303" mass="35120">MQQQTRNSNRSPSPIRRNISRSSESNADYDPTYGIRSGHNFETRQKFTRFLEESYKRFQSSGGPQYVMARGINKKALDWLDSRRRTLPPMRVSHDEIEEKLIIKLVSRQHEALHRIFMHFVCKELENMGVKMLDDFWLEGAGREEGRQSRKKEPDDSFKPLHTRPKFEDSPTFVIEAGLNGTLNKLRNDAFYWLTQPSQRVRIVVLIHGFTERKVITIEVWQFLDNPRPRRARSAARSRRPTKTQTLTIRKRDNSPPIVTGAPLLLPVDALFEIVPPSVTENAVSLSAQILEMYAGPIFNSMQ</sequence>
<evidence type="ECO:0000313" key="3">
    <source>
        <dbReference type="Proteomes" id="UP000283841"/>
    </source>
</evidence>
<dbReference type="RefSeq" id="XP_028487353.1">
    <property type="nucleotide sequence ID" value="XM_028625492.1"/>
</dbReference>
<evidence type="ECO:0000256" key="1">
    <source>
        <dbReference type="SAM" id="MobiDB-lite"/>
    </source>
</evidence>
<feature type="region of interest" description="Disordered" evidence="1">
    <location>
        <begin position="1"/>
        <end position="37"/>
    </location>
</feature>